<sequence>MDIALSTPARLPALERGRSFPWVSLVSRTLLFAAFQAVIAAGFALSGREDAWRASAAWWPVTAVLTNIVSIARLWSQTWCEGRSLRSLYQVDGRHVGMDLLALLGVLVVAAPMAQLPNIALATLLFGDPQRALEMFVLPLPTWAAVAALVLFPLTIPFSELPTYYADAMPRLEAWGLGRIQALAVAAFFHSAQHATLPLLFDARFLSWRLFMFLPFALTVGAAVRWRPSLLPWLMVVHGLLDVSAAWLVFAASR</sequence>
<protein>
    <recommendedName>
        <fullName evidence="4">CAAX amino terminal protease family protein</fullName>
    </recommendedName>
</protein>
<feature type="transmembrane region" description="Helical" evidence="1">
    <location>
        <begin position="135"/>
        <end position="154"/>
    </location>
</feature>
<feature type="transmembrane region" description="Helical" evidence="1">
    <location>
        <begin position="96"/>
        <end position="114"/>
    </location>
</feature>
<dbReference type="RefSeq" id="WP_395811697.1">
    <property type="nucleotide sequence ID" value="NZ_CP043494.1"/>
</dbReference>
<feature type="transmembrane region" description="Helical" evidence="1">
    <location>
        <begin position="205"/>
        <end position="224"/>
    </location>
</feature>
<keyword evidence="1" id="KW-0812">Transmembrane</keyword>
<evidence type="ECO:0008006" key="4">
    <source>
        <dbReference type="Google" id="ProtNLM"/>
    </source>
</evidence>
<evidence type="ECO:0000313" key="3">
    <source>
        <dbReference type="Proteomes" id="UP001611383"/>
    </source>
</evidence>
<dbReference type="EMBL" id="CP043494">
    <property type="protein sequence ID" value="WNG51437.1"/>
    <property type="molecule type" value="Genomic_DNA"/>
</dbReference>
<feature type="transmembrane region" description="Helical" evidence="1">
    <location>
        <begin position="20"/>
        <end position="45"/>
    </location>
</feature>
<organism evidence="2 3">
    <name type="scientific">Archangium minus</name>
    <dbReference type="NCBI Taxonomy" id="83450"/>
    <lineage>
        <taxon>Bacteria</taxon>
        <taxon>Pseudomonadati</taxon>
        <taxon>Myxococcota</taxon>
        <taxon>Myxococcia</taxon>
        <taxon>Myxococcales</taxon>
        <taxon>Cystobacterineae</taxon>
        <taxon>Archangiaceae</taxon>
        <taxon>Archangium</taxon>
    </lineage>
</organism>
<gene>
    <name evidence="2" type="ORF">F0U60_50405</name>
</gene>
<keyword evidence="3" id="KW-1185">Reference proteome</keyword>
<evidence type="ECO:0000256" key="1">
    <source>
        <dbReference type="SAM" id="Phobius"/>
    </source>
</evidence>
<reference evidence="2 3" key="1">
    <citation type="submission" date="2019-08" db="EMBL/GenBank/DDBJ databases">
        <title>Archangium and Cystobacter genomes.</title>
        <authorList>
            <person name="Chen I.-C.K."/>
            <person name="Wielgoss S."/>
        </authorList>
    </citation>
    <scope>NUCLEOTIDE SEQUENCE [LARGE SCALE GENOMIC DNA]</scope>
    <source>
        <strain evidence="2 3">Cbm 6</strain>
    </source>
</reference>
<evidence type="ECO:0000313" key="2">
    <source>
        <dbReference type="EMBL" id="WNG51437.1"/>
    </source>
</evidence>
<feature type="transmembrane region" description="Helical" evidence="1">
    <location>
        <begin position="57"/>
        <end position="76"/>
    </location>
</feature>
<keyword evidence="1" id="KW-0472">Membrane</keyword>
<dbReference type="Proteomes" id="UP001611383">
    <property type="component" value="Chromosome"/>
</dbReference>
<accession>A0ABY9X7S3</accession>
<keyword evidence="1" id="KW-1133">Transmembrane helix</keyword>
<feature type="transmembrane region" description="Helical" evidence="1">
    <location>
        <begin position="230"/>
        <end position="250"/>
    </location>
</feature>
<proteinExistence type="predicted"/>
<name>A0ABY9X7S3_9BACT</name>